<dbReference type="WBParaSite" id="MhA1_Contig392.frz3.gene1">
    <property type="protein sequence ID" value="MhA1_Contig392.frz3.gene1"/>
    <property type="gene ID" value="MhA1_Contig392.frz3.gene1"/>
</dbReference>
<evidence type="ECO:0000256" key="2">
    <source>
        <dbReference type="ARBA" id="ARBA00022741"/>
    </source>
</evidence>
<dbReference type="Proteomes" id="UP000095281">
    <property type="component" value="Unplaced"/>
</dbReference>
<protein>
    <submittedName>
        <fullName evidence="6">PAP_RNA-bind domain-containing protein</fullName>
    </submittedName>
</protein>
<dbReference type="GO" id="GO:0005524">
    <property type="term" value="F:ATP binding"/>
    <property type="evidence" value="ECO:0007669"/>
    <property type="project" value="UniProtKB-KW"/>
</dbReference>
<evidence type="ECO:0000256" key="3">
    <source>
        <dbReference type="ARBA" id="ARBA00022840"/>
    </source>
</evidence>
<sequence length="239" mass="28351">MSWTTEEEIEARKDLFLSKRSEEEIINLQKHANLLMVVLIPGYPEQNCTFNVNYSTRQIIQKELIDGNNMLINVKNTTGEYESITNSWKVWLNGIKFLEKYKHFLLILCFVNNNNPKEAENYCRFVESRIRLELVFTIEQNQKQIKYTHSTDAEKCLPREIKGIYSEYYIQYWWVGIETYNQIEHLEFGKSNEEDNILIKFTNAIKEKTPFILGKTGGSLKLFYFNSNNDNKILNECRK</sequence>
<evidence type="ECO:0000256" key="1">
    <source>
        <dbReference type="ARBA" id="ARBA00022679"/>
    </source>
</evidence>
<name>A0A1I8BNZ2_MELHA</name>
<dbReference type="Pfam" id="PF04926">
    <property type="entry name" value="PAP_RNA-bind"/>
    <property type="match status" value="1"/>
</dbReference>
<dbReference type="SUPFAM" id="SSF81631">
    <property type="entry name" value="PAP/OAS1 substrate-binding domain"/>
    <property type="match status" value="1"/>
</dbReference>
<dbReference type="GO" id="GO:0031123">
    <property type="term" value="P:RNA 3'-end processing"/>
    <property type="evidence" value="ECO:0007669"/>
    <property type="project" value="InterPro"/>
</dbReference>
<evidence type="ECO:0000313" key="6">
    <source>
        <dbReference type="WBParaSite" id="MhA1_Contig392.frz3.gene1"/>
    </source>
</evidence>
<keyword evidence="2" id="KW-0547">Nucleotide-binding</keyword>
<dbReference type="Gene3D" id="1.10.1410.10">
    <property type="match status" value="1"/>
</dbReference>
<dbReference type="SUPFAM" id="SSF55003">
    <property type="entry name" value="PAP/Archaeal CCA-adding enzyme, C-terminal domain"/>
    <property type="match status" value="1"/>
</dbReference>
<reference evidence="6" key="1">
    <citation type="submission" date="2016-11" db="UniProtKB">
        <authorList>
            <consortium name="WormBaseParasite"/>
        </authorList>
    </citation>
    <scope>IDENTIFICATION</scope>
</reference>
<accession>A0A1I8BNZ2</accession>
<dbReference type="GO" id="GO:0003723">
    <property type="term" value="F:RNA binding"/>
    <property type="evidence" value="ECO:0007669"/>
    <property type="project" value="InterPro"/>
</dbReference>
<dbReference type="AlphaFoldDB" id="A0A1I8BNZ2"/>
<organism evidence="5 6">
    <name type="scientific">Meloidogyne hapla</name>
    <name type="common">Root-knot nematode worm</name>
    <dbReference type="NCBI Taxonomy" id="6305"/>
    <lineage>
        <taxon>Eukaryota</taxon>
        <taxon>Metazoa</taxon>
        <taxon>Ecdysozoa</taxon>
        <taxon>Nematoda</taxon>
        <taxon>Chromadorea</taxon>
        <taxon>Rhabditida</taxon>
        <taxon>Tylenchina</taxon>
        <taxon>Tylenchomorpha</taxon>
        <taxon>Tylenchoidea</taxon>
        <taxon>Meloidogynidae</taxon>
        <taxon>Meloidogyninae</taxon>
        <taxon>Meloidogyne</taxon>
    </lineage>
</organism>
<keyword evidence="5" id="KW-1185">Reference proteome</keyword>
<dbReference type="GO" id="GO:0005634">
    <property type="term" value="C:nucleus"/>
    <property type="evidence" value="ECO:0007669"/>
    <property type="project" value="TreeGrafter"/>
</dbReference>
<dbReference type="InterPro" id="IPR011068">
    <property type="entry name" value="NuclTrfase_I-like_C"/>
</dbReference>
<dbReference type="GO" id="GO:1990817">
    <property type="term" value="F:poly(A) RNA polymerase activity"/>
    <property type="evidence" value="ECO:0007669"/>
    <property type="project" value="TreeGrafter"/>
</dbReference>
<evidence type="ECO:0000313" key="5">
    <source>
        <dbReference type="Proteomes" id="UP000095281"/>
    </source>
</evidence>
<dbReference type="Gene3D" id="3.30.70.590">
    <property type="entry name" value="Poly(A) polymerase predicted RNA binding domain"/>
    <property type="match status" value="1"/>
</dbReference>
<keyword evidence="3" id="KW-0067">ATP-binding</keyword>
<dbReference type="PANTHER" id="PTHR10682:SF10">
    <property type="entry name" value="POLYNUCLEOTIDE ADENYLYLTRANSFERASE"/>
    <property type="match status" value="1"/>
</dbReference>
<dbReference type="InterPro" id="IPR007010">
    <property type="entry name" value="PolA_pol_RNA-bd_dom"/>
</dbReference>
<proteinExistence type="predicted"/>
<keyword evidence="1" id="KW-0808">Transferase</keyword>
<dbReference type="PANTHER" id="PTHR10682">
    <property type="entry name" value="POLY A POLYMERASE"/>
    <property type="match status" value="1"/>
</dbReference>
<feature type="domain" description="Poly(A) polymerase RNA-binding" evidence="4">
    <location>
        <begin position="97"/>
        <end position="149"/>
    </location>
</feature>
<evidence type="ECO:0000259" key="4">
    <source>
        <dbReference type="Pfam" id="PF04926"/>
    </source>
</evidence>